<keyword evidence="1 3" id="KW-0808">Transferase</keyword>
<evidence type="ECO:0000256" key="1">
    <source>
        <dbReference type="RuleBase" id="RU000481"/>
    </source>
</evidence>
<dbReference type="NCBIfam" id="NF005305">
    <property type="entry name" value="PRK06836.1"/>
    <property type="match status" value="1"/>
</dbReference>
<dbReference type="OrthoDB" id="9802328at2"/>
<accession>A0A6M0R7V4</accession>
<evidence type="ECO:0000313" key="3">
    <source>
        <dbReference type="EMBL" id="NEZ46316.1"/>
    </source>
</evidence>
<comment type="similarity">
    <text evidence="1">Belongs to the class-I pyridoxal-phosphate-dependent aminotransferase family.</text>
</comment>
<protein>
    <recommendedName>
        <fullName evidence="1">Aminotransferase</fullName>
        <ecNumber evidence="1">2.6.1.-</ecNumber>
    </recommendedName>
</protein>
<keyword evidence="1 3" id="KW-0032">Aminotransferase</keyword>
<dbReference type="PROSITE" id="PS00105">
    <property type="entry name" value="AA_TRANSFER_CLASS_1"/>
    <property type="match status" value="1"/>
</dbReference>
<name>A0A6M0R7V4_9CLOT</name>
<keyword evidence="4" id="KW-1185">Reference proteome</keyword>
<dbReference type="Gene3D" id="3.40.640.10">
    <property type="entry name" value="Type I PLP-dependent aspartate aminotransferase-like (Major domain)"/>
    <property type="match status" value="1"/>
</dbReference>
<dbReference type="SUPFAM" id="SSF53383">
    <property type="entry name" value="PLP-dependent transferases"/>
    <property type="match status" value="1"/>
</dbReference>
<dbReference type="InterPro" id="IPR004839">
    <property type="entry name" value="Aminotransferase_I/II_large"/>
</dbReference>
<evidence type="ECO:0000259" key="2">
    <source>
        <dbReference type="Pfam" id="PF00155"/>
    </source>
</evidence>
<dbReference type="GO" id="GO:0008483">
    <property type="term" value="F:transaminase activity"/>
    <property type="evidence" value="ECO:0007669"/>
    <property type="project" value="UniProtKB-KW"/>
</dbReference>
<dbReference type="InterPro" id="IPR015421">
    <property type="entry name" value="PyrdxlP-dep_Trfase_major"/>
</dbReference>
<dbReference type="EC" id="2.6.1.-" evidence="1"/>
<dbReference type="AlphaFoldDB" id="A0A6M0R7V4"/>
<reference evidence="3 4" key="1">
    <citation type="submission" date="2019-04" db="EMBL/GenBank/DDBJ databases">
        <title>Genome sequencing of Clostridium botulinum Groups I-IV and Clostridium butyricum.</title>
        <authorList>
            <person name="Brunt J."/>
            <person name="Van Vliet A.H.M."/>
            <person name="Stringer S.C."/>
            <person name="Carter A.T."/>
            <person name="Peck M.W."/>
        </authorList>
    </citation>
    <scope>NUCLEOTIDE SEQUENCE [LARGE SCALE GENOMIC DNA]</scope>
    <source>
        <strain evidence="3 4">IFR 18/094</strain>
    </source>
</reference>
<dbReference type="RefSeq" id="WP_050607608.1">
    <property type="nucleotide sequence ID" value="NZ_CABKUB010000006.1"/>
</dbReference>
<dbReference type="InterPro" id="IPR004838">
    <property type="entry name" value="NHTrfase_class1_PyrdxlP-BS"/>
</dbReference>
<comment type="cofactor">
    <cofactor evidence="1">
        <name>pyridoxal 5'-phosphate</name>
        <dbReference type="ChEBI" id="CHEBI:597326"/>
    </cofactor>
</comment>
<sequence>MISKDMLNLGKKRSVIRDIFEYGMTRKKEIGEENVYDFSLGNPSIPAPDCVNETIKELLEKEDSIRLHGYTSAPGDLNVRKAISDYINEKYATNLSPNNIYMTVGAAASLCICLKALAVPGDEFIVFAPFFPEYRVFIQNAGGKPVVVKCNEENFQIDINKLTEAITPNTKAILVNSPNNPSGVILSEENIKSVCKVLKEKSAEYGHPIYLISDEPYRELVYDDIEVPYLTKYYDNTFVCYSFSKSLSLPGERIGYIVVSNEMEDWQDAYAAVCGAGRSLGFVCAPSLFQRVVAKCVGQTADISVYKKNRDILYNGLTELGYKCIKPDGAFYLFVKAMESDAYAFCEKAKKHELLLVPADDFGCPGYVRISYCVTTEQIKNSMPSFEKLAKEYK</sequence>
<dbReference type="GO" id="GO:0030170">
    <property type="term" value="F:pyridoxal phosphate binding"/>
    <property type="evidence" value="ECO:0007669"/>
    <property type="project" value="InterPro"/>
</dbReference>
<dbReference type="Proteomes" id="UP000473885">
    <property type="component" value="Unassembled WGS sequence"/>
</dbReference>
<dbReference type="Pfam" id="PF00155">
    <property type="entry name" value="Aminotran_1_2"/>
    <property type="match status" value="1"/>
</dbReference>
<dbReference type="InterPro" id="IPR015422">
    <property type="entry name" value="PyrdxlP-dep_Trfase_small"/>
</dbReference>
<feature type="domain" description="Aminotransferase class I/classII large" evidence="2">
    <location>
        <begin position="35"/>
        <end position="381"/>
    </location>
</feature>
<dbReference type="InterPro" id="IPR015424">
    <property type="entry name" value="PyrdxlP-dep_Trfase"/>
</dbReference>
<comment type="caution">
    <text evidence="3">The sequence shown here is derived from an EMBL/GenBank/DDBJ whole genome shotgun (WGS) entry which is preliminary data.</text>
</comment>
<organism evidence="3 4">
    <name type="scientific">Clostridium niameyense</name>
    <dbReference type="NCBI Taxonomy" id="1622073"/>
    <lineage>
        <taxon>Bacteria</taxon>
        <taxon>Bacillati</taxon>
        <taxon>Bacillota</taxon>
        <taxon>Clostridia</taxon>
        <taxon>Eubacteriales</taxon>
        <taxon>Clostridiaceae</taxon>
        <taxon>Clostridium</taxon>
    </lineage>
</organism>
<dbReference type="PANTHER" id="PTHR42691">
    <property type="entry name" value="ASPARTATE AMINOTRANSFERASE YHDR-RELATED"/>
    <property type="match status" value="1"/>
</dbReference>
<dbReference type="CDD" id="cd00609">
    <property type="entry name" value="AAT_like"/>
    <property type="match status" value="1"/>
</dbReference>
<dbReference type="PANTHER" id="PTHR42691:SF1">
    <property type="entry name" value="ASPARTATE AMINOTRANSFERASE YHDR-RELATED"/>
    <property type="match status" value="1"/>
</dbReference>
<dbReference type="Gene3D" id="3.90.1150.10">
    <property type="entry name" value="Aspartate Aminotransferase, domain 1"/>
    <property type="match status" value="1"/>
</dbReference>
<proteinExistence type="inferred from homology"/>
<gene>
    <name evidence="3" type="ORF">FDF74_03705</name>
</gene>
<evidence type="ECO:0000313" key="4">
    <source>
        <dbReference type="Proteomes" id="UP000473885"/>
    </source>
</evidence>
<dbReference type="EMBL" id="SXDP01000002">
    <property type="protein sequence ID" value="NEZ46316.1"/>
    <property type="molecule type" value="Genomic_DNA"/>
</dbReference>